<evidence type="ECO:0000313" key="7">
    <source>
        <dbReference type="EMBL" id="PWU52854.1"/>
    </source>
</evidence>
<dbReference type="Gene3D" id="1.20.1250.20">
    <property type="entry name" value="MFS general substrate transporter like domains"/>
    <property type="match status" value="1"/>
</dbReference>
<protein>
    <recommendedName>
        <fullName evidence="6">Major facilitator superfamily (MFS) profile domain-containing protein</fullName>
    </recommendedName>
</protein>
<dbReference type="InterPro" id="IPR005829">
    <property type="entry name" value="Sugar_transporter_CS"/>
</dbReference>
<name>A0A317KGV3_9ACTN</name>
<keyword evidence="8" id="KW-1185">Reference proteome</keyword>
<feature type="transmembrane region" description="Helical" evidence="5">
    <location>
        <begin position="409"/>
        <end position="426"/>
    </location>
</feature>
<feature type="transmembrane region" description="Helical" evidence="5">
    <location>
        <begin position="376"/>
        <end position="403"/>
    </location>
</feature>
<dbReference type="GO" id="GO:0005886">
    <property type="term" value="C:plasma membrane"/>
    <property type="evidence" value="ECO:0007669"/>
    <property type="project" value="UniProtKB-SubCell"/>
</dbReference>
<feature type="transmembrane region" description="Helical" evidence="5">
    <location>
        <begin position="344"/>
        <end position="364"/>
    </location>
</feature>
<dbReference type="Pfam" id="PF07690">
    <property type="entry name" value="MFS_1"/>
    <property type="match status" value="1"/>
</dbReference>
<sequence length="449" mass="46729">MEMEKSTSQPTQKASFAALLVLVTVIAVADGYDLTVLSAALPVILAKHEWGLTAATAGVVASIQMLGLLIGAILSGSLRDRIGGRKMLILNLLFFSIFTAIVPLAPNAAVLGAFRFLGGLGLGGIIPVMIVLVSEFSPPGRRHLNNTVLLMGTAVGGLLAPLSGALILPHANFRWLFVVGGLFPLIVLVPLVGKFVPESPTYLLTRRADEARTIADRYGIELDETVAPMASDGERTRSNALRYLFNRSRVARTVLLLIAEFFIMGVALGLTSTWLPQYLVLGGFEITSALLVSVTTFAGAIVGGLVGGWLQDRTNPKLIVVIGCFGGAATLLLIGAALQVAALVYVLVFALGFLNTIYIMNGFIANSHPAAVRATMVGLAFGVGRTGGIFLTAAGGWVAAAALPPAANFWLWSVALFIPAVVLLFARSTSSVPAAGAVANAPAVASTVG</sequence>
<evidence type="ECO:0000259" key="6">
    <source>
        <dbReference type="PROSITE" id="PS50850"/>
    </source>
</evidence>
<dbReference type="PROSITE" id="PS50850">
    <property type="entry name" value="MFS"/>
    <property type="match status" value="1"/>
</dbReference>
<comment type="caution">
    <text evidence="7">The sequence shown here is derived from an EMBL/GenBank/DDBJ whole genome shotgun (WGS) entry which is preliminary data.</text>
</comment>
<evidence type="ECO:0000256" key="1">
    <source>
        <dbReference type="ARBA" id="ARBA00004651"/>
    </source>
</evidence>
<organism evidence="7 8">
    <name type="scientific">Micromonospora globispora</name>
    <dbReference type="NCBI Taxonomy" id="1450148"/>
    <lineage>
        <taxon>Bacteria</taxon>
        <taxon>Bacillati</taxon>
        <taxon>Actinomycetota</taxon>
        <taxon>Actinomycetes</taxon>
        <taxon>Micromonosporales</taxon>
        <taxon>Micromonosporaceae</taxon>
        <taxon>Micromonospora</taxon>
    </lineage>
</organism>
<accession>A0A317KGV3</accession>
<feature type="transmembrane region" description="Helical" evidence="5">
    <location>
        <begin position="55"/>
        <end position="76"/>
    </location>
</feature>
<dbReference type="InterPro" id="IPR036259">
    <property type="entry name" value="MFS_trans_sf"/>
</dbReference>
<dbReference type="PROSITE" id="PS00217">
    <property type="entry name" value="SUGAR_TRANSPORT_2"/>
    <property type="match status" value="1"/>
</dbReference>
<dbReference type="Proteomes" id="UP000245683">
    <property type="component" value="Unassembled WGS sequence"/>
</dbReference>
<feature type="transmembrane region" description="Helical" evidence="5">
    <location>
        <begin position="148"/>
        <end position="169"/>
    </location>
</feature>
<dbReference type="GO" id="GO:0046943">
    <property type="term" value="F:carboxylic acid transmembrane transporter activity"/>
    <property type="evidence" value="ECO:0007669"/>
    <property type="project" value="TreeGrafter"/>
</dbReference>
<evidence type="ECO:0000256" key="4">
    <source>
        <dbReference type="ARBA" id="ARBA00023136"/>
    </source>
</evidence>
<reference evidence="8" key="1">
    <citation type="submission" date="2018-05" db="EMBL/GenBank/DDBJ databases">
        <title>Micromonospora globispora sp. nov. and Micromonospora rugosa sp. nov., isolated from marine sediment.</title>
        <authorList>
            <person name="Carro L."/>
            <person name="Aysel V."/>
            <person name="Cetin D."/>
            <person name="Igual J.M."/>
            <person name="Klenk H.-P."/>
            <person name="Trujillo M.E."/>
            <person name="Sahin N."/>
        </authorList>
    </citation>
    <scope>NUCLEOTIDE SEQUENCE [LARGE SCALE GENOMIC DNA]</scope>
    <source>
        <strain evidence="8">S2904</strain>
    </source>
</reference>
<evidence type="ECO:0000256" key="2">
    <source>
        <dbReference type="ARBA" id="ARBA00022692"/>
    </source>
</evidence>
<feature type="transmembrane region" description="Helical" evidence="5">
    <location>
        <begin position="112"/>
        <end position="136"/>
    </location>
</feature>
<keyword evidence="3 5" id="KW-1133">Transmembrane helix</keyword>
<dbReference type="SUPFAM" id="SSF103473">
    <property type="entry name" value="MFS general substrate transporter"/>
    <property type="match status" value="1"/>
</dbReference>
<feature type="transmembrane region" description="Helical" evidence="5">
    <location>
        <begin position="318"/>
        <end position="338"/>
    </location>
</feature>
<proteinExistence type="predicted"/>
<dbReference type="EMBL" id="QGSV01000057">
    <property type="protein sequence ID" value="PWU52854.1"/>
    <property type="molecule type" value="Genomic_DNA"/>
</dbReference>
<feature type="domain" description="Major facilitator superfamily (MFS) profile" evidence="6">
    <location>
        <begin position="19"/>
        <end position="431"/>
    </location>
</feature>
<evidence type="ECO:0000256" key="3">
    <source>
        <dbReference type="ARBA" id="ARBA00022989"/>
    </source>
</evidence>
<feature type="transmembrane region" description="Helical" evidence="5">
    <location>
        <begin position="254"/>
        <end position="274"/>
    </location>
</feature>
<dbReference type="AlphaFoldDB" id="A0A317KGV3"/>
<dbReference type="InterPro" id="IPR020846">
    <property type="entry name" value="MFS_dom"/>
</dbReference>
<dbReference type="InterPro" id="IPR011701">
    <property type="entry name" value="MFS"/>
</dbReference>
<gene>
    <name evidence="7" type="ORF">DLJ46_02185</name>
</gene>
<evidence type="ECO:0000313" key="8">
    <source>
        <dbReference type="Proteomes" id="UP000245683"/>
    </source>
</evidence>
<feature type="transmembrane region" description="Helical" evidence="5">
    <location>
        <begin position="286"/>
        <end position="306"/>
    </location>
</feature>
<dbReference type="PANTHER" id="PTHR23508">
    <property type="entry name" value="CARBOXYLIC ACID TRANSPORTER PROTEIN HOMOLOG"/>
    <property type="match status" value="1"/>
</dbReference>
<feature type="transmembrane region" description="Helical" evidence="5">
    <location>
        <begin position="175"/>
        <end position="197"/>
    </location>
</feature>
<keyword evidence="4 5" id="KW-0472">Membrane</keyword>
<feature type="transmembrane region" description="Helical" evidence="5">
    <location>
        <begin position="88"/>
        <end position="106"/>
    </location>
</feature>
<comment type="subcellular location">
    <subcellularLocation>
        <location evidence="1">Cell membrane</location>
        <topology evidence="1">Multi-pass membrane protein</topology>
    </subcellularLocation>
</comment>
<evidence type="ECO:0000256" key="5">
    <source>
        <dbReference type="SAM" id="Phobius"/>
    </source>
</evidence>
<dbReference type="PANTHER" id="PTHR23508:SF10">
    <property type="entry name" value="CARBOXYLIC ACID TRANSPORTER PROTEIN HOMOLOG"/>
    <property type="match status" value="1"/>
</dbReference>
<keyword evidence="2 5" id="KW-0812">Transmembrane</keyword>